<feature type="compositionally biased region" description="Basic and acidic residues" evidence="1">
    <location>
        <begin position="526"/>
        <end position="555"/>
    </location>
</feature>
<feature type="compositionally biased region" description="Basic residues" evidence="1">
    <location>
        <begin position="341"/>
        <end position="350"/>
    </location>
</feature>
<sequence length="2048" mass="210641">MTGKLSFTDDNMEEGDPDPEQEDHLLQTVLTCKGDLADPEFPSRLKQLTSKLENILHTDVRVSKVEPWNSVRVTFNIPRDAALRLKHLAERGDNKLQELGVLSVQIEGDTIVALTIAGRDNQPQEIVLKTTDGGAASGGGGGGGGGGFAQTDDASAPGPSNVDITQKSISQLFAQHSPVGHTASNLFNQIAASGVFRSPNVVAPNSEPLPFQQASPRNAVIGQRRPAVHAFPFSSMQTHPVSSSQSATSPGLATMGNPMLQQQQQPRGFAPGQVYPPPRPPGLPTQTSISYTSVPRMVASSEVALSSPLLVNLLQSGGGGGGADAHNKLLSPTANAEGTPKKKRKPRKSKEKPGERLKPAPLSIARTSPQPQDPPPPGMRHIINPFTGQLEPVANDDSESSPGPADHPETANDFSFSSPEHVKPGKAGSDVDEEAEARVRVPAADDDDDNVKKSNSEDSERLDAVGVIASEDANDLTASSAEWQPGSPKLKLVKSESKSPPLAPTVLKITSTRDNQGNPTFTVRTRTRDSKTKDDKLIKCSVKVDTKRSSDDEPKLPPIKIKIPKSSIASLEQSITSVSPSRRKCKDRSRGSSSERSPGIGRSKDTLLSSDDHDKPITVTRMEDITEPGEPQAAECGITSTTIVIGVEPPKMDEVPVSRLSADANSSLLSSSSSSSVSATAVAVADEKPEISVSRTVLAADGACSAAMPARVSAPAATDEEAVCTANHLSGSASDMSVASRGATHEAAVTNTSAQNNEMHGGKTTARHADTIDRTAATAEPHPGVNNAAAATPGVAPANRQLQKTEGGGPAAAAAADDVSAETKPVDELLKMKTSELLAADSCRDSGKGTSPESERDKSPENSDKGKSPNSLKDPSEWEGLEDYLDECSKSPSSLGGGGGASNTYKFSYGGGGGQYAVTAAPPGGTNSSSHVRTTSSYDADTLAGGATLLGATSDHRGGGGGDVCSTLASVYGARAYGVDAPPRPHVKLKSGQAAAGGVYKHDVKQVLQQQQHGKVNMKAAAAAAAAMVDGGGGAREVTANIAAVGEAAMRSLYAPCSASGALVPIQGYGGGGGGGGGKSFAVQEVYARGAPSPAALQHGKSLVAAMPLSAQPARTTHSPVDPATAAGAIIHATKLGGVSYPLQQWSGGGAVSLDGLHNAQQQQGAPAPAASSAQPGLACSQPDAATVSANSVFAASVSSSSSASMNGPSSSAAALSVTEVVSSILNAYSVSMQAAAGSAPQTTCASLSRDHMSRQHYQSSPTTATTATKNASYGVAAAAIDGGNAPTLKNGAAHQQTLAQGALASHQPRTSSTHSPVVASNLANTIAEVSRGVVAAGDKAGVCSLATATSLTSTSPQQQQRVSSGVTTATTTTRVRPSPPKPAPLQIPKVQTSGPTLVASPVNLASSYLLAAASLTQSVQASMSLASSHLFGPLSPPLPSLQSSAAGSQCLTTTSQVGVGSYTMRSSKAVQKRSISPGRGSSPRAWSNAAAQPASPSLAAVTADACSIAAAAAVREQPACTWTTTPTAAAVSNGPASPAYSLPTSITTALSALSETSMALSRCHGRAVAPPTSSSQSNSAPITNVFLSQFATSEMSHDSADAKSPASDGYHSATKPQSASPRQRDDDSTPVARKLESESHAVSASQFNFEEVSVSALVMNSDDVHDYAPLPAPGENSPSPKQEPAVTKTIVIDIPVSTSSVPMAPASAGKRASRQQPSPPSMRITRSAAVVSPKPAVVDAAQQGALASHAGTPTATPRASPRGVKRKCGSEEPENGVAGAGARVGGRLRRRGSVDSQPEPVSPRETFTRPSEPDEANAASKKLSKRKSSETAAELIKACIGLEEKPARPSPTAGEDTRGGKPLPPPPLPRGRPGDDARPDSPKPAARPTRSRRRGNAETTENESSDDEVLLSELVGRKPGDRRGGKSPQERPLRGKEIQSNSRNNKDARGMRTRTHSESSAASETGDRLGKTGKEEKVGKKEVPKAVEKNTRAASRRRCSPSPMPPVAQEQKEQVAEKNTNKRATRSSGTKVESSQDLPPVKRNRRR</sequence>
<feature type="region of interest" description="Disordered" evidence="1">
    <location>
        <begin position="263"/>
        <end position="287"/>
    </location>
</feature>
<feature type="compositionally biased region" description="Gly residues" evidence="1">
    <location>
        <begin position="135"/>
        <end position="148"/>
    </location>
</feature>
<name>A0ABM1DRI3_PRICU</name>
<dbReference type="InterPro" id="IPR026638">
    <property type="entry name" value="NCOA6"/>
</dbReference>
<feature type="compositionally biased region" description="Basic and acidic residues" evidence="1">
    <location>
        <begin position="1623"/>
        <end position="1640"/>
    </location>
</feature>
<feature type="compositionally biased region" description="Basic and acidic residues" evidence="1">
    <location>
        <begin position="2011"/>
        <end position="2021"/>
    </location>
</feature>
<feature type="compositionally biased region" description="Polar residues" evidence="1">
    <location>
        <begin position="569"/>
        <end position="580"/>
    </location>
</feature>
<dbReference type="PANTHER" id="PTHR15690:SF0">
    <property type="entry name" value="NUCLEAR RECEPTOR COACTIVATOR 6"/>
    <property type="match status" value="1"/>
</dbReference>
<feature type="region of interest" description="Disordered" evidence="1">
    <location>
        <begin position="1741"/>
        <end position="2048"/>
    </location>
</feature>
<feature type="region of interest" description="Disordered" evidence="1">
    <location>
        <begin position="837"/>
        <end position="877"/>
    </location>
</feature>
<feature type="compositionally biased region" description="Pro residues" evidence="1">
    <location>
        <begin position="274"/>
        <end position="283"/>
    </location>
</feature>
<feature type="compositionally biased region" description="Polar residues" evidence="1">
    <location>
        <begin position="508"/>
        <end position="524"/>
    </location>
</feature>
<feature type="compositionally biased region" description="Low complexity" evidence="1">
    <location>
        <begin position="558"/>
        <end position="568"/>
    </location>
</feature>
<reference evidence="4" key="1">
    <citation type="submission" date="2025-08" db="UniProtKB">
        <authorList>
            <consortium name="RefSeq"/>
        </authorList>
    </citation>
    <scope>IDENTIFICATION</scope>
</reference>
<feature type="compositionally biased region" description="Acidic residues" evidence="1">
    <location>
        <begin position="1901"/>
        <end position="1911"/>
    </location>
</feature>
<feature type="region of interest" description="Disordered" evidence="1">
    <location>
        <begin position="1597"/>
        <end position="1644"/>
    </location>
</feature>
<proteinExistence type="predicted"/>
<dbReference type="PANTHER" id="PTHR15690">
    <property type="entry name" value="NUCLEAR RECEPTOR COACTIVATOR 6"/>
    <property type="match status" value="1"/>
</dbReference>
<gene>
    <name evidence="4" type="primary">LOC106805474</name>
</gene>
<evidence type="ECO:0000256" key="1">
    <source>
        <dbReference type="SAM" id="MobiDB-lite"/>
    </source>
</evidence>
<organism evidence="3 4">
    <name type="scientific">Priapulus caudatus</name>
    <name type="common">Priapulid worm</name>
    <dbReference type="NCBI Taxonomy" id="37621"/>
    <lineage>
        <taxon>Eukaryota</taxon>
        <taxon>Metazoa</taxon>
        <taxon>Ecdysozoa</taxon>
        <taxon>Scalidophora</taxon>
        <taxon>Priapulida</taxon>
        <taxon>Priapulimorpha</taxon>
        <taxon>Priapulimorphida</taxon>
        <taxon>Priapulidae</taxon>
        <taxon>Priapulus</taxon>
    </lineage>
</organism>
<feature type="compositionally biased region" description="Basic and acidic residues" evidence="1">
    <location>
        <begin position="842"/>
        <end position="867"/>
    </location>
</feature>
<feature type="compositionally biased region" description="Basic and acidic residues" evidence="1">
    <location>
        <begin position="1966"/>
        <end position="1992"/>
    </location>
</feature>
<feature type="compositionally biased region" description="Basic and acidic residues" evidence="1">
    <location>
        <begin position="450"/>
        <end position="463"/>
    </location>
</feature>
<accession>A0ABM1DRI3</accession>
<feature type="compositionally biased region" description="Low complexity" evidence="1">
    <location>
        <begin position="1474"/>
        <end position="1490"/>
    </location>
</feature>
<feature type="region of interest" description="Disordered" evidence="1">
    <location>
        <begin position="778"/>
        <end position="822"/>
    </location>
</feature>
<evidence type="ECO:0000259" key="2">
    <source>
        <dbReference type="Pfam" id="PF13820"/>
    </source>
</evidence>
<evidence type="ECO:0000313" key="4">
    <source>
        <dbReference type="RefSeq" id="XP_014662554.1"/>
    </source>
</evidence>
<evidence type="ECO:0000313" key="3">
    <source>
        <dbReference type="Proteomes" id="UP000695022"/>
    </source>
</evidence>
<dbReference type="Pfam" id="PF13820">
    <property type="entry name" value="NCOA6_TRADD-N"/>
    <property type="match status" value="1"/>
</dbReference>
<feature type="region of interest" description="Disordered" evidence="1">
    <location>
        <begin position="130"/>
        <end position="163"/>
    </location>
</feature>
<feature type="compositionally biased region" description="Basic and acidic residues" evidence="1">
    <location>
        <begin position="1916"/>
        <end position="1938"/>
    </location>
</feature>
<feature type="compositionally biased region" description="Polar residues" evidence="1">
    <location>
        <begin position="1256"/>
        <end position="1267"/>
    </location>
</feature>
<feature type="region of interest" description="Disordered" evidence="1">
    <location>
        <begin position="1465"/>
        <end position="1490"/>
    </location>
</feature>
<feature type="region of interest" description="Disordered" evidence="1">
    <location>
        <begin position="1667"/>
        <end position="1686"/>
    </location>
</feature>
<protein>
    <submittedName>
        <fullName evidence="4">Serine-rich adhesin for platelets-like</fullName>
    </submittedName>
</protein>
<feature type="compositionally biased region" description="Low complexity" evidence="1">
    <location>
        <begin position="783"/>
        <end position="799"/>
    </location>
</feature>
<feature type="region of interest" description="Disordered" evidence="1">
    <location>
        <begin position="1160"/>
        <end position="1182"/>
    </location>
</feature>
<dbReference type="InterPro" id="IPR032715">
    <property type="entry name" value="NCOA6_TRADD-N"/>
</dbReference>
<feature type="region of interest" description="Disordered" evidence="1">
    <location>
        <begin position="1"/>
        <end position="21"/>
    </location>
</feature>
<dbReference type="GeneID" id="106805474"/>
<feature type="compositionally biased region" description="Polar residues" evidence="1">
    <location>
        <begin position="2027"/>
        <end position="2038"/>
    </location>
</feature>
<feature type="compositionally biased region" description="Basic and acidic residues" evidence="1">
    <location>
        <begin position="1873"/>
        <end position="1882"/>
    </location>
</feature>
<dbReference type="Proteomes" id="UP000695022">
    <property type="component" value="Unplaced"/>
</dbReference>
<feature type="compositionally biased region" description="Low complexity" evidence="1">
    <location>
        <begin position="1355"/>
        <end position="1377"/>
    </location>
</feature>
<feature type="compositionally biased region" description="Low complexity" evidence="1">
    <location>
        <begin position="1160"/>
        <end position="1177"/>
    </location>
</feature>
<feature type="compositionally biased region" description="Acidic residues" evidence="1">
    <location>
        <begin position="10"/>
        <end position="21"/>
    </location>
</feature>
<feature type="region of interest" description="Disordered" evidence="1">
    <location>
        <begin position="1355"/>
        <end position="1390"/>
    </location>
</feature>
<feature type="region of interest" description="Disordered" evidence="1">
    <location>
        <begin position="1702"/>
        <end position="1727"/>
    </location>
</feature>
<dbReference type="RefSeq" id="XP_014662554.1">
    <property type="nucleotide sequence ID" value="XM_014807068.1"/>
</dbReference>
<feature type="domain" description="Nuclear receptor coactivator 6 TRADD-N" evidence="2">
    <location>
        <begin position="28"/>
        <end position="135"/>
    </location>
</feature>
<keyword evidence="3" id="KW-1185">Reference proteome</keyword>
<feature type="compositionally biased region" description="Low complexity" evidence="1">
    <location>
        <begin position="591"/>
        <end position="601"/>
    </location>
</feature>
<feature type="region of interest" description="Disordered" evidence="1">
    <location>
        <begin position="1246"/>
        <end position="1267"/>
    </location>
</feature>
<feature type="compositionally biased region" description="Basic and acidic residues" evidence="1">
    <location>
        <begin position="602"/>
        <end position="624"/>
    </location>
</feature>
<feature type="region of interest" description="Disordered" evidence="1">
    <location>
        <begin position="317"/>
        <end position="641"/>
    </location>
</feature>